<dbReference type="GO" id="GO:0005737">
    <property type="term" value="C:cytoplasm"/>
    <property type="evidence" value="ECO:0007669"/>
    <property type="project" value="TreeGrafter"/>
</dbReference>
<evidence type="ECO:0000256" key="1">
    <source>
        <dbReference type="ARBA" id="ARBA00009249"/>
    </source>
</evidence>
<dbReference type="Proteomes" id="UP000178435">
    <property type="component" value="Unassembled WGS sequence"/>
</dbReference>
<organism evidence="4 5">
    <name type="scientific">Candidatus Schekmanbacteria bacterium RBG_16_38_11</name>
    <dbReference type="NCBI Taxonomy" id="1817880"/>
    <lineage>
        <taxon>Bacteria</taxon>
        <taxon>Candidatus Schekmaniibacteriota</taxon>
    </lineage>
</organism>
<dbReference type="SUPFAM" id="SSF51230">
    <property type="entry name" value="Single hybrid motif"/>
    <property type="match status" value="1"/>
</dbReference>
<evidence type="ECO:0000313" key="4">
    <source>
        <dbReference type="EMBL" id="OGL44143.1"/>
    </source>
</evidence>
<gene>
    <name evidence="4" type="ORF">A2149_01715</name>
</gene>
<dbReference type="PROSITE" id="PS00189">
    <property type="entry name" value="LIPOYL"/>
    <property type="match status" value="1"/>
</dbReference>
<dbReference type="InterPro" id="IPR003016">
    <property type="entry name" value="2-oxoA_DH_lipoyl-BS"/>
</dbReference>
<dbReference type="GO" id="GO:0019464">
    <property type="term" value="P:glycine decarboxylation via glycine cleavage system"/>
    <property type="evidence" value="ECO:0007669"/>
    <property type="project" value="InterPro"/>
</dbReference>
<dbReference type="Gene3D" id="2.40.50.100">
    <property type="match status" value="1"/>
</dbReference>
<dbReference type="EMBL" id="MGDF01000157">
    <property type="protein sequence ID" value="OGL44143.1"/>
    <property type="molecule type" value="Genomic_DNA"/>
</dbReference>
<dbReference type="InterPro" id="IPR002930">
    <property type="entry name" value="GCV_H"/>
</dbReference>
<name>A0A1F7RRI2_9BACT</name>
<accession>A0A1F7RRI2</accession>
<dbReference type="InterPro" id="IPR011053">
    <property type="entry name" value="Single_hybrid_motif"/>
</dbReference>
<reference evidence="4 5" key="1">
    <citation type="journal article" date="2016" name="Nat. Commun.">
        <title>Thousands of microbial genomes shed light on interconnected biogeochemical processes in an aquifer system.</title>
        <authorList>
            <person name="Anantharaman K."/>
            <person name="Brown C.T."/>
            <person name="Hug L.A."/>
            <person name="Sharon I."/>
            <person name="Castelle C.J."/>
            <person name="Probst A.J."/>
            <person name="Thomas B.C."/>
            <person name="Singh A."/>
            <person name="Wilkins M.J."/>
            <person name="Karaoz U."/>
            <person name="Brodie E.L."/>
            <person name="Williams K.H."/>
            <person name="Hubbard S.S."/>
            <person name="Banfield J.F."/>
        </authorList>
    </citation>
    <scope>NUCLEOTIDE SEQUENCE [LARGE SCALE GENOMIC DNA]</scope>
</reference>
<dbReference type="PANTHER" id="PTHR11715">
    <property type="entry name" value="GLYCINE CLEAVAGE SYSTEM H PROTEIN"/>
    <property type="match status" value="1"/>
</dbReference>
<dbReference type="PANTHER" id="PTHR11715:SF3">
    <property type="entry name" value="GLYCINE CLEAVAGE SYSTEM H PROTEIN-RELATED"/>
    <property type="match status" value="1"/>
</dbReference>
<evidence type="ECO:0000256" key="2">
    <source>
        <dbReference type="ARBA" id="ARBA00022823"/>
    </source>
</evidence>
<dbReference type="InterPro" id="IPR000089">
    <property type="entry name" value="Biotin_lipoyl"/>
</dbReference>
<keyword evidence="2" id="KW-0450">Lipoyl</keyword>
<dbReference type="PROSITE" id="PS50968">
    <property type="entry name" value="BIOTINYL_LIPOYL"/>
    <property type="match status" value="1"/>
</dbReference>
<dbReference type="NCBIfam" id="NF002270">
    <property type="entry name" value="PRK01202.1"/>
    <property type="match status" value="1"/>
</dbReference>
<comment type="similarity">
    <text evidence="1">Belongs to the GcvH family.</text>
</comment>
<feature type="domain" description="Lipoyl-binding" evidence="3">
    <location>
        <begin position="29"/>
        <end position="111"/>
    </location>
</feature>
<protein>
    <recommendedName>
        <fullName evidence="3">Lipoyl-binding domain-containing protein</fullName>
    </recommendedName>
</protein>
<dbReference type="InterPro" id="IPR033753">
    <property type="entry name" value="GCV_H/Fam206"/>
</dbReference>
<proteinExistence type="inferred from homology"/>
<dbReference type="AlphaFoldDB" id="A0A1F7RRI2"/>
<dbReference type="CDD" id="cd06848">
    <property type="entry name" value="GCS_H"/>
    <property type="match status" value="1"/>
</dbReference>
<dbReference type="Pfam" id="PF01597">
    <property type="entry name" value="GCV_H"/>
    <property type="match status" value="1"/>
</dbReference>
<evidence type="ECO:0000259" key="3">
    <source>
        <dbReference type="PROSITE" id="PS50968"/>
    </source>
</evidence>
<sequence length="149" mass="16599">MAIIEGFNMPDELYYHTEHSWAKLEGDGKVRIGMSDFFQQQAGNVVYVDLPDEGDEVEQGEVCGKVQTRKWIGKLVAPISGGIIEVNEEVNDDNTIINKDPYGKGWVLVVEASNLDADLANLIHGDKVPEWIKSEVKRAEELKAKGKNN</sequence>
<dbReference type="GO" id="GO:0009249">
    <property type="term" value="P:protein lipoylation"/>
    <property type="evidence" value="ECO:0007669"/>
    <property type="project" value="TreeGrafter"/>
</dbReference>
<evidence type="ECO:0000313" key="5">
    <source>
        <dbReference type="Proteomes" id="UP000178435"/>
    </source>
</evidence>
<dbReference type="GO" id="GO:0005960">
    <property type="term" value="C:glycine cleavage complex"/>
    <property type="evidence" value="ECO:0007669"/>
    <property type="project" value="InterPro"/>
</dbReference>
<comment type="caution">
    <text evidence="4">The sequence shown here is derived from an EMBL/GenBank/DDBJ whole genome shotgun (WGS) entry which is preliminary data.</text>
</comment>